<organism evidence="3 4">
    <name type="scientific">Smittium culicis</name>
    <dbReference type="NCBI Taxonomy" id="133412"/>
    <lineage>
        <taxon>Eukaryota</taxon>
        <taxon>Fungi</taxon>
        <taxon>Fungi incertae sedis</taxon>
        <taxon>Zoopagomycota</taxon>
        <taxon>Kickxellomycotina</taxon>
        <taxon>Harpellomycetes</taxon>
        <taxon>Harpellales</taxon>
        <taxon>Legeriomycetaceae</taxon>
        <taxon>Smittium</taxon>
    </lineage>
</organism>
<evidence type="ECO:0000259" key="2">
    <source>
        <dbReference type="Pfam" id="PF17121"/>
    </source>
</evidence>
<feature type="compositionally biased region" description="Basic and acidic residues" evidence="1">
    <location>
        <begin position="59"/>
        <end position="71"/>
    </location>
</feature>
<evidence type="ECO:0000313" key="3">
    <source>
        <dbReference type="EMBL" id="OMJ10901.1"/>
    </source>
</evidence>
<reference evidence="4" key="1">
    <citation type="submission" date="2017-01" db="EMBL/GenBank/DDBJ databases">
        <authorList>
            <person name="Wang Y."/>
            <person name="White M."/>
            <person name="Kvist S."/>
            <person name="Moncalvo J.-M."/>
        </authorList>
    </citation>
    <scope>NUCLEOTIDE SEQUENCE [LARGE SCALE GENOMIC DNA]</scope>
    <source>
        <strain evidence="4">ID-206-W2</strain>
    </source>
</reference>
<feature type="region of interest" description="Disordered" evidence="1">
    <location>
        <begin position="56"/>
        <end position="82"/>
    </location>
</feature>
<protein>
    <recommendedName>
        <fullName evidence="2">RING-type domain-containing protein</fullName>
    </recommendedName>
</protein>
<dbReference type="AlphaFoldDB" id="A0A1R1X8D5"/>
<accession>A0A1R1X8D5</accession>
<feature type="domain" description="RING-type" evidence="2">
    <location>
        <begin position="19"/>
        <end position="39"/>
    </location>
</feature>
<proteinExistence type="predicted"/>
<sequence length="82" mass="9409">MDTLWSAQRQNIPPFQADNDVCPICHSDRYLNQSMKLFLKGVQRLPRECGGHYVQAAQQRERARGRGRDTQVHANEQGADRS</sequence>
<keyword evidence="4" id="KW-1185">Reference proteome</keyword>
<comment type="caution">
    <text evidence="3">The sequence shown here is derived from an EMBL/GenBank/DDBJ whole genome shotgun (WGS) entry which is preliminary data.</text>
</comment>
<gene>
    <name evidence="3" type="ORF">AYI69_g10056</name>
</gene>
<dbReference type="Proteomes" id="UP000187429">
    <property type="component" value="Unassembled WGS sequence"/>
</dbReference>
<dbReference type="InterPro" id="IPR001841">
    <property type="entry name" value="Znf_RING"/>
</dbReference>
<dbReference type="OrthoDB" id="5963at2759"/>
<dbReference type="Pfam" id="PF17121">
    <property type="entry name" value="zf-C3HC4_5"/>
    <property type="match status" value="1"/>
</dbReference>
<evidence type="ECO:0000313" key="4">
    <source>
        <dbReference type="Proteomes" id="UP000187429"/>
    </source>
</evidence>
<name>A0A1R1X8D5_9FUNG</name>
<evidence type="ECO:0000256" key="1">
    <source>
        <dbReference type="SAM" id="MobiDB-lite"/>
    </source>
</evidence>
<dbReference type="EMBL" id="LSSM01006372">
    <property type="protein sequence ID" value="OMJ10901.1"/>
    <property type="molecule type" value="Genomic_DNA"/>
</dbReference>